<evidence type="ECO:0000313" key="2">
    <source>
        <dbReference type="EMBL" id="MDH7958912.1"/>
    </source>
</evidence>
<dbReference type="AlphaFoldDB" id="A0A1I4F0J0"/>
<sequence>MSSGKKFILIVFDLLLLSLVVPSAWDYYNLVEYGDMTSASSQLVYIGEYVPVYLFWGNALLAVVLIIALLIIAFYPRTYIDIELPTQGGKLTLKRSAIEGLVREKVLENDFLKSPRINVTLYKKKISIDVKGEIIPRVEIAEKSRLLEQEIIDSLKLFFGVDQPVKIKVEVNALNKETNNKRSRVV</sequence>
<keyword evidence="1" id="KW-1133">Transmembrane helix</keyword>
<dbReference type="Proteomes" id="UP001164042">
    <property type="component" value="Chromosome"/>
</dbReference>
<reference evidence="2" key="3">
    <citation type="submission" date="2023-04" db="EMBL/GenBank/DDBJ databases">
        <title>Genomic analysis of Lactococcus garvieae isolates.</title>
        <authorList>
            <person name="Zhanghang C."/>
        </authorList>
    </citation>
    <scope>NUCLEOTIDE SEQUENCE</scope>
    <source>
        <strain evidence="2">ZB-1</strain>
    </source>
</reference>
<keyword evidence="1" id="KW-0812">Transmembrane</keyword>
<protein>
    <submittedName>
        <fullName evidence="2">Alkaline shock response membrane anchor protein AmaP</fullName>
    </submittedName>
</protein>
<dbReference type="GeneID" id="61074094"/>
<dbReference type="Proteomes" id="UP001157396">
    <property type="component" value="Unassembled WGS sequence"/>
</dbReference>
<feature type="transmembrane region" description="Helical" evidence="1">
    <location>
        <begin position="53"/>
        <end position="75"/>
    </location>
</feature>
<gene>
    <name evidence="2" type="primary">amaP</name>
    <name evidence="4" type="ORF">OF801_07175</name>
    <name evidence="2" type="ORF">QHR29_00285</name>
    <name evidence="3" type="ORF">SAMN05216438_101342</name>
</gene>
<reference evidence="3 5" key="1">
    <citation type="submission" date="2016-10" db="EMBL/GenBank/DDBJ databases">
        <authorList>
            <person name="de Groot N.N."/>
        </authorList>
    </citation>
    <scope>NUCLEOTIDE SEQUENCE [LARGE SCALE GENOMIC DNA]</scope>
    <source>
        <strain evidence="3 5">M79</strain>
    </source>
</reference>
<dbReference type="OrthoDB" id="2236015at2"/>
<dbReference type="NCBIfam" id="NF033218">
    <property type="entry name" value="anchor_AmaP"/>
    <property type="match status" value="1"/>
</dbReference>
<dbReference type="EMBL" id="FOTJ01000001">
    <property type="protein sequence ID" value="SFL11512.1"/>
    <property type="molecule type" value="Genomic_DNA"/>
</dbReference>
<evidence type="ECO:0000313" key="5">
    <source>
        <dbReference type="Proteomes" id="UP000181969"/>
    </source>
</evidence>
<feature type="transmembrane region" description="Helical" evidence="1">
    <location>
        <begin position="7"/>
        <end position="25"/>
    </location>
</feature>
<dbReference type="EMBL" id="JARYTV010000001">
    <property type="protein sequence ID" value="MDH7958912.1"/>
    <property type="molecule type" value="Genomic_DNA"/>
</dbReference>
<dbReference type="EMBL" id="CP109635">
    <property type="protein sequence ID" value="UYT09759.1"/>
    <property type="molecule type" value="Genomic_DNA"/>
</dbReference>
<accession>A0A1I4F0J0</accession>
<organism evidence="3 5">
    <name type="scientific">Lactococcus garvieae</name>
    <dbReference type="NCBI Taxonomy" id="1363"/>
    <lineage>
        <taxon>Bacteria</taxon>
        <taxon>Bacillati</taxon>
        <taxon>Bacillota</taxon>
        <taxon>Bacilli</taxon>
        <taxon>Lactobacillales</taxon>
        <taxon>Streptococcaceae</taxon>
        <taxon>Lactococcus</taxon>
    </lineage>
</organism>
<dbReference type="RefSeq" id="WP_042218381.1">
    <property type="nucleotide sequence ID" value="NZ_AP026069.1"/>
</dbReference>
<proteinExistence type="predicted"/>
<name>A0A1I4F0J0_9LACT</name>
<evidence type="ECO:0000313" key="4">
    <source>
        <dbReference type="EMBL" id="UYT09759.1"/>
    </source>
</evidence>
<keyword evidence="1" id="KW-0472">Membrane</keyword>
<reference evidence="4" key="2">
    <citation type="submission" date="2022-10" db="EMBL/GenBank/DDBJ databases">
        <title>Genome assembly of Lactococcus garvieae isolates from cricket gut.</title>
        <authorList>
            <person name="Luecke A.R."/>
            <person name="Brown A.M.V."/>
            <person name="Wakeman C.A."/>
        </authorList>
    </citation>
    <scope>NUCLEOTIDE SEQUENCE</scope>
    <source>
        <strain evidence="4">Alexii-11_2</strain>
    </source>
</reference>
<evidence type="ECO:0000256" key="1">
    <source>
        <dbReference type="SAM" id="Phobius"/>
    </source>
</evidence>
<evidence type="ECO:0000313" key="3">
    <source>
        <dbReference type="EMBL" id="SFL11512.1"/>
    </source>
</evidence>
<dbReference type="Proteomes" id="UP000181969">
    <property type="component" value="Unassembled WGS sequence"/>
</dbReference>